<evidence type="ECO:0000256" key="1">
    <source>
        <dbReference type="ARBA" id="ARBA00006484"/>
    </source>
</evidence>
<dbReference type="Gene3D" id="3.40.50.720">
    <property type="entry name" value="NAD(P)-binding Rossmann-like Domain"/>
    <property type="match status" value="1"/>
</dbReference>
<evidence type="ECO:0000313" key="3">
    <source>
        <dbReference type="EMBL" id="GEN26442.1"/>
    </source>
</evidence>
<dbReference type="GO" id="GO:0016491">
    <property type="term" value="F:oxidoreductase activity"/>
    <property type="evidence" value="ECO:0007669"/>
    <property type="project" value="UniProtKB-KW"/>
</dbReference>
<comment type="caution">
    <text evidence="3">The sequence shown here is derived from an EMBL/GenBank/DDBJ whole genome shotgun (WGS) entry which is preliminary data.</text>
</comment>
<dbReference type="OrthoDB" id="7301144at2"/>
<dbReference type="InterPro" id="IPR036291">
    <property type="entry name" value="NAD(P)-bd_dom_sf"/>
</dbReference>
<reference evidence="3 4" key="1">
    <citation type="submission" date="2019-07" db="EMBL/GenBank/DDBJ databases">
        <title>Whole genome shotgun sequence of Halomonas variabilis NBRC 102410.</title>
        <authorList>
            <person name="Hosoyama A."/>
            <person name="Uohara A."/>
            <person name="Ohji S."/>
            <person name="Ichikawa N."/>
        </authorList>
    </citation>
    <scope>NUCLEOTIDE SEQUENCE [LARGE SCALE GENOMIC DNA]</scope>
    <source>
        <strain evidence="3 4">NBRC 102410</strain>
    </source>
</reference>
<organism evidence="3 4">
    <name type="scientific">Halovibrio variabilis</name>
    <dbReference type="NCBI Taxonomy" id="31910"/>
    <lineage>
        <taxon>Bacteria</taxon>
        <taxon>Pseudomonadati</taxon>
        <taxon>Pseudomonadota</taxon>
        <taxon>Gammaproteobacteria</taxon>
        <taxon>Oceanospirillales</taxon>
        <taxon>Halomonadaceae</taxon>
        <taxon>Halovibrio</taxon>
    </lineage>
</organism>
<dbReference type="PANTHER" id="PTHR44196">
    <property type="entry name" value="DEHYDROGENASE/REDUCTASE SDR FAMILY MEMBER 7B"/>
    <property type="match status" value="1"/>
</dbReference>
<dbReference type="GO" id="GO:0016020">
    <property type="term" value="C:membrane"/>
    <property type="evidence" value="ECO:0007669"/>
    <property type="project" value="TreeGrafter"/>
</dbReference>
<dbReference type="InterPro" id="IPR020904">
    <property type="entry name" value="Sc_DH/Rdtase_CS"/>
</dbReference>
<evidence type="ECO:0000313" key="4">
    <source>
        <dbReference type="Proteomes" id="UP000321303"/>
    </source>
</evidence>
<gene>
    <name evidence="3" type="ORF">HVA01_00880</name>
</gene>
<dbReference type="RefSeq" id="WP_146872505.1">
    <property type="nucleotide sequence ID" value="NZ_BJXV01000001.1"/>
</dbReference>
<dbReference type="Pfam" id="PF00106">
    <property type="entry name" value="adh_short"/>
    <property type="match status" value="1"/>
</dbReference>
<comment type="similarity">
    <text evidence="1">Belongs to the short-chain dehydrogenases/reductases (SDR) family.</text>
</comment>
<keyword evidence="4" id="KW-1185">Reference proteome</keyword>
<accession>A0A511UMR3</accession>
<dbReference type="SUPFAM" id="SSF51735">
    <property type="entry name" value="NAD(P)-binding Rossmann-fold domains"/>
    <property type="match status" value="1"/>
</dbReference>
<dbReference type="PROSITE" id="PS00061">
    <property type="entry name" value="ADH_SHORT"/>
    <property type="match status" value="1"/>
</dbReference>
<keyword evidence="2" id="KW-0560">Oxidoreductase</keyword>
<evidence type="ECO:0000256" key="2">
    <source>
        <dbReference type="ARBA" id="ARBA00023002"/>
    </source>
</evidence>
<protein>
    <submittedName>
        <fullName evidence="3">Short-chain dehydrogenase</fullName>
    </submittedName>
</protein>
<dbReference type="PRINTS" id="PR00081">
    <property type="entry name" value="GDHRDH"/>
</dbReference>
<dbReference type="AlphaFoldDB" id="A0A511UMR3"/>
<dbReference type="EMBL" id="BJXV01000001">
    <property type="protein sequence ID" value="GEN26442.1"/>
    <property type="molecule type" value="Genomic_DNA"/>
</dbReference>
<dbReference type="Proteomes" id="UP000321303">
    <property type="component" value="Unassembled WGS sequence"/>
</dbReference>
<sequence>MRAELPLPHSTSVITGASSGIGWALAQQLAYRGHTLYLLARREAPLLACLETLQQHYPRGNFHALPGDLSDPHQRHDVMTRLTTALGTSPVGAIIHCAGTGMPAASIADWHPDDLSDALQLNAVAPLALINTLLPCMTPLPAPCRIVLVGAGIDRHVQPGTGSYGVSKMAMRRLFEQLREELASQPAEIALMQPGVVDTPGLRRHIRTARAMKLPHADYLQAQLDTGQAFSADTVGARIATLIDATTTQDTFSGREWRTAEIDT</sequence>
<dbReference type="PANTHER" id="PTHR44196:SF1">
    <property type="entry name" value="DEHYDROGENASE_REDUCTASE SDR FAMILY MEMBER 7B"/>
    <property type="match status" value="1"/>
</dbReference>
<name>A0A511UMR3_9GAMM</name>
<dbReference type="InterPro" id="IPR002347">
    <property type="entry name" value="SDR_fam"/>
</dbReference>
<proteinExistence type="inferred from homology"/>